<reference evidence="2" key="2">
    <citation type="submission" date="2012-04" db="EMBL/GenBank/DDBJ databases">
        <title>Complete genome sequence of Providencia stuartii clinical isolate MRSN 2154.</title>
        <authorList>
            <person name="Clifford R.J."/>
            <person name="Hang J."/>
            <person name="Riley M.C."/>
            <person name="Onmus-Leone F."/>
            <person name="Kuschner R.A."/>
            <person name="Lesho E.P."/>
            <person name="Waterman P.E."/>
        </authorList>
    </citation>
    <scope>NUCLEOTIDE SEQUENCE [LARGE SCALE GENOMIC DNA]</scope>
    <source>
        <strain evidence="2">MRSN 2154</strain>
    </source>
</reference>
<accession>A0A140NLF4</accession>
<dbReference type="EMBL" id="CP003488">
    <property type="protein sequence ID" value="AFH92812.1"/>
    <property type="molecule type" value="Genomic_DNA"/>
</dbReference>
<organism evidence="1 2">
    <name type="scientific">Providencia stuartii (strain MRSN 2154)</name>
    <dbReference type="NCBI Taxonomy" id="1157951"/>
    <lineage>
        <taxon>Bacteria</taxon>
        <taxon>Pseudomonadati</taxon>
        <taxon>Pseudomonadota</taxon>
        <taxon>Gammaproteobacteria</taxon>
        <taxon>Enterobacterales</taxon>
        <taxon>Morganellaceae</taxon>
        <taxon>Providencia</taxon>
    </lineage>
</organism>
<evidence type="ECO:0000313" key="2">
    <source>
        <dbReference type="Proteomes" id="UP000005012"/>
    </source>
</evidence>
<name>A0A140NLF4_PROSM</name>
<evidence type="ECO:0000313" key="1">
    <source>
        <dbReference type="EMBL" id="AFH92812.1"/>
    </source>
</evidence>
<dbReference type="RefSeq" id="WP_014656512.1">
    <property type="nucleotide sequence ID" value="NC_017731.1"/>
</dbReference>
<gene>
    <name evidence="1" type="ordered locus">S70_04660</name>
</gene>
<dbReference type="Proteomes" id="UP000005012">
    <property type="component" value="Chromosome"/>
</dbReference>
<sequence length="107" mass="12708">MSHEIKLENDAKKTCEYDCDNTSIETHNDICEQANLIIQNVDISLAKNKSQRRLLEHDALLIHLMETVFPELINDHDILFKVQSWMSHLHRPSWFERSELKKENNHE</sequence>
<reference evidence="1 2" key="1">
    <citation type="journal article" date="2012" name="J. Bacteriol.">
        <title>Complete Genome Sequence of Providencia stuartii Clinical Isolate MRSN 2154.</title>
        <authorList>
            <person name="Clifford R.J."/>
            <person name="Hang J."/>
            <person name="Riley M.C."/>
            <person name="Onmus-Leone F."/>
            <person name="Kuschner R.A."/>
            <person name="Lesho E.P."/>
            <person name="Waterman P.E."/>
        </authorList>
    </citation>
    <scope>NUCLEOTIDE SEQUENCE [LARGE SCALE GENOMIC DNA]</scope>
    <source>
        <strain evidence="1 2">MRSN 2154</strain>
    </source>
</reference>
<dbReference type="KEGG" id="psi:S70_04660"/>
<protein>
    <submittedName>
        <fullName evidence="1">Uncharacterized protein</fullName>
    </submittedName>
</protein>
<proteinExistence type="predicted"/>
<dbReference type="AlphaFoldDB" id="A0A140NLF4"/>
<dbReference type="PATRIC" id="fig|1157951.4.peg.924"/>
<dbReference type="HOGENOM" id="CLU_2207732_0_0_6"/>